<evidence type="ECO:0000313" key="3">
    <source>
        <dbReference type="EMBL" id="WOO43002.1"/>
    </source>
</evidence>
<sequence>MHLRIVSNTSLSALVLLLAGCAVSKDYEKPMVSTPVDYQFDPLEGEDMPGATETDRWWERFEDPILDQLLALLEVQNPSLLAARARVDQARATLGVSRSALYPELAADGSVAYARDQFQPDDEWIYNVGAAASYEVDLWGRVQRGVEASMADLQATDADAAAVRLALQADLATAYYSLRFVDAEIDLFDNSIELRVRQLELVQSQYDAGQVSRLALAQAETELARVRSQRIGLNRTRVDFENALAILVGLAPQDFDIEPLDLASPVPMVPPGIPSELLRRRPDIVTIERLMASAHARIGVAEADFYPRLLINGSGGYLTTSAGDLFAGGSNSLFSIGPAVSVPLFTGGRLESNLEFADAAYAETFENYRATILNAFREVENSLNAQQVLAEQEVAQRVAVEAAQNAARISTLRFEQGLVSYLEVVDSERARLEEEEILLQVQRDRYLASVFLVRALGGGFDESQLALYSSSYHVSENDEEQGG</sequence>
<keyword evidence="4" id="KW-1185">Reference proteome</keyword>
<dbReference type="GO" id="GO:0015562">
    <property type="term" value="F:efflux transmembrane transporter activity"/>
    <property type="evidence" value="ECO:0007669"/>
    <property type="project" value="InterPro"/>
</dbReference>
<keyword evidence="2" id="KW-0449">Lipoprotein</keyword>
<keyword evidence="2" id="KW-0732">Signal</keyword>
<dbReference type="NCBIfam" id="TIGR01845">
    <property type="entry name" value="outer_NodT"/>
    <property type="match status" value="1"/>
</dbReference>
<dbReference type="GO" id="GO:0005886">
    <property type="term" value="C:plasma membrane"/>
    <property type="evidence" value="ECO:0007669"/>
    <property type="project" value="UniProtKB-SubCell"/>
</dbReference>
<keyword evidence="2" id="KW-1134">Transmembrane beta strand</keyword>
<dbReference type="PANTHER" id="PTHR30203">
    <property type="entry name" value="OUTER MEMBRANE CATION EFFLUX PROTEIN"/>
    <property type="match status" value="1"/>
</dbReference>
<comment type="subcellular location">
    <subcellularLocation>
        <location evidence="2">Cell membrane</location>
        <topology evidence="2">Lipid-anchor</topology>
    </subcellularLocation>
</comment>
<dbReference type="InterPro" id="IPR010131">
    <property type="entry name" value="MdtP/NodT-like"/>
</dbReference>
<organism evidence="3 4">
    <name type="scientific">Rubellicoccus peritrichatus</name>
    <dbReference type="NCBI Taxonomy" id="3080537"/>
    <lineage>
        <taxon>Bacteria</taxon>
        <taxon>Pseudomonadati</taxon>
        <taxon>Verrucomicrobiota</taxon>
        <taxon>Opitutia</taxon>
        <taxon>Puniceicoccales</taxon>
        <taxon>Cerasicoccaceae</taxon>
        <taxon>Rubellicoccus</taxon>
    </lineage>
</organism>
<feature type="chain" id="PRO_5042670195" evidence="2">
    <location>
        <begin position="25"/>
        <end position="483"/>
    </location>
</feature>
<dbReference type="PANTHER" id="PTHR30203:SF33">
    <property type="entry name" value="BLR4455 PROTEIN"/>
    <property type="match status" value="1"/>
</dbReference>
<evidence type="ECO:0000256" key="2">
    <source>
        <dbReference type="RuleBase" id="RU362097"/>
    </source>
</evidence>
<dbReference type="Proteomes" id="UP001304300">
    <property type="component" value="Chromosome"/>
</dbReference>
<dbReference type="Gene3D" id="1.20.1600.10">
    <property type="entry name" value="Outer membrane efflux proteins (OEP)"/>
    <property type="match status" value="1"/>
</dbReference>
<reference evidence="3 4" key="1">
    <citation type="submission" date="2023-10" db="EMBL/GenBank/DDBJ databases">
        <title>Rubellicoccus peritrichatus gen. nov., sp. nov., isolated from an algae of coral reef tank.</title>
        <authorList>
            <person name="Luo J."/>
        </authorList>
    </citation>
    <scope>NUCLEOTIDE SEQUENCE [LARGE SCALE GENOMIC DNA]</scope>
    <source>
        <strain evidence="3 4">CR14</strain>
    </source>
</reference>
<dbReference type="Gene3D" id="2.20.200.10">
    <property type="entry name" value="Outer membrane efflux proteins (OEP)"/>
    <property type="match status" value="1"/>
</dbReference>
<feature type="signal peptide" evidence="2">
    <location>
        <begin position="1"/>
        <end position="24"/>
    </location>
</feature>
<dbReference type="RefSeq" id="WP_317835537.1">
    <property type="nucleotide sequence ID" value="NZ_CP136920.1"/>
</dbReference>
<dbReference type="InterPro" id="IPR003423">
    <property type="entry name" value="OMP_efflux"/>
</dbReference>
<dbReference type="EMBL" id="CP136920">
    <property type="protein sequence ID" value="WOO43002.1"/>
    <property type="molecule type" value="Genomic_DNA"/>
</dbReference>
<gene>
    <name evidence="3" type="ORF">RZN69_07845</name>
</gene>
<accession>A0AAQ3LCR9</accession>
<dbReference type="Pfam" id="PF02321">
    <property type="entry name" value="OEP"/>
    <property type="match status" value="2"/>
</dbReference>
<dbReference type="AlphaFoldDB" id="A0AAQ3LCR9"/>
<keyword evidence="2" id="KW-0564">Palmitate</keyword>
<protein>
    <submittedName>
        <fullName evidence="3">Efflux transporter outer membrane subunit</fullName>
    </submittedName>
</protein>
<dbReference type="PROSITE" id="PS51257">
    <property type="entry name" value="PROKAR_LIPOPROTEIN"/>
    <property type="match status" value="1"/>
</dbReference>
<name>A0AAQ3LCR9_9BACT</name>
<keyword evidence="2" id="KW-0812">Transmembrane</keyword>
<evidence type="ECO:0000313" key="4">
    <source>
        <dbReference type="Proteomes" id="UP001304300"/>
    </source>
</evidence>
<keyword evidence="2" id="KW-0472">Membrane</keyword>
<dbReference type="SUPFAM" id="SSF56954">
    <property type="entry name" value="Outer membrane efflux proteins (OEP)"/>
    <property type="match status" value="1"/>
</dbReference>
<proteinExistence type="inferred from homology"/>
<evidence type="ECO:0000256" key="1">
    <source>
        <dbReference type="ARBA" id="ARBA00007613"/>
    </source>
</evidence>
<comment type="similarity">
    <text evidence="1 2">Belongs to the outer membrane factor (OMF) (TC 1.B.17) family.</text>
</comment>
<dbReference type="KEGG" id="puo:RZN69_07845"/>